<feature type="signal peptide" evidence="3">
    <location>
        <begin position="1"/>
        <end position="18"/>
    </location>
</feature>
<keyword evidence="2" id="KW-0812">Transmembrane</keyword>
<sequence length="151" mass="15887">MWKKISFLILLIFPMLYALQSQPVIVKADSQSGFYDITLTNDNNNGDNNGGGDSSGSGSGNGDSNSGKDQTTNGNNGGQTQNTTKTPGSATVAPASGQSKSGLSGLLPQTNNLQEGLLLGMGVLILALFSWVIYLLVADKRRRGLHNEKIN</sequence>
<dbReference type="RefSeq" id="WP_125706276.1">
    <property type="nucleotide sequence ID" value="NZ_JBHTOO010000022.1"/>
</dbReference>
<dbReference type="Proteomes" id="UP000380386">
    <property type="component" value="Unassembled WGS sequence"/>
</dbReference>
<evidence type="ECO:0008006" key="8">
    <source>
        <dbReference type="Google" id="ProtNLM"/>
    </source>
</evidence>
<evidence type="ECO:0000256" key="1">
    <source>
        <dbReference type="SAM" id="MobiDB-lite"/>
    </source>
</evidence>
<feature type="compositionally biased region" description="Low complexity" evidence="1">
    <location>
        <begin position="62"/>
        <end position="84"/>
    </location>
</feature>
<feature type="transmembrane region" description="Helical" evidence="2">
    <location>
        <begin position="116"/>
        <end position="137"/>
    </location>
</feature>
<comment type="caution">
    <text evidence="5">The sequence shown here is derived from an EMBL/GenBank/DDBJ whole genome shotgun (WGS) entry which is preliminary data.</text>
</comment>
<evidence type="ECO:0000313" key="7">
    <source>
        <dbReference type="Proteomes" id="UP000436655"/>
    </source>
</evidence>
<evidence type="ECO:0000313" key="5">
    <source>
        <dbReference type="EMBL" id="MQS53575.1"/>
    </source>
</evidence>
<keyword evidence="2" id="KW-1133">Transmembrane helix</keyword>
<evidence type="ECO:0000256" key="2">
    <source>
        <dbReference type="SAM" id="Phobius"/>
    </source>
</evidence>
<reference evidence="6 7" key="1">
    <citation type="journal article" date="2019" name="Syst. Appl. Microbiol.">
        <title>Polyphasic characterization of two novel Lactobacillus spp. isolated from blown salami packages: Description of Lactobacillus halodurans sp. nov. and Lactobacillus salsicarnum sp. nov.</title>
        <authorList>
            <person name="Schuster J.A."/>
            <person name="Klingl A."/>
            <person name="Vogel R.F."/>
            <person name="Ehrmann M.A."/>
        </authorList>
    </citation>
    <scope>NUCLEOTIDE SEQUENCE [LARGE SCALE GENOMIC DNA]</scope>
    <source>
        <strain evidence="4 7">TMW 1.2098</strain>
        <strain evidence="5 6">TMW 1.2118</strain>
    </source>
</reference>
<dbReference type="Proteomes" id="UP000436655">
    <property type="component" value="Unassembled WGS sequence"/>
</dbReference>
<evidence type="ECO:0000313" key="6">
    <source>
        <dbReference type="Proteomes" id="UP000380386"/>
    </source>
</evidence>
<accession>A0A5P0ZKR8</accession>
<keyword evidence="3" id="KW-0732">Signal</keyword>
<dbReference type="OrthoDB" id="10016879at2"/>
<feature type="chain" id="PRO_5039466028" description="LPXTG cell wall anchor domain-containing protein" evidence="3">
    <location>
        <begin position="19"/>
        <end position="151"/>
    </location>
</feature>
<evidence type="ECO:0000313" key="4">
    <source>
        <dbReference type="EMBL" id="MQS45999.1"/>
    </source>
</evidence>
<proteinExistence type="predicted"/>
<feature type="region of interest" description="Disordered" evidence="1">
    <location>
        <begin position="39"/>
        <end position="103"/>
    </location>
</feature>
<dbReference type="AlphaFoldDB" id="A0A5P0ZKR8"/>
<gene>
    <name evidence="5" type="ORF">FHL02_11130</name>
    <name evidence="4" type="ORF">FHL03_10930</name>
</gene>
<organism evidence="5 6">
    <name type="scientific">Companilactobacillus mishanensis</name>
    <dbReference type="NCBI Taxonomy" id="2486008"/>
    <lineage>
        <taxon>Bacteria</taxon>
        <taxon>Bacillati</taxon>
        <taxon>Bacillota</taxon>
        <taxon>Bacilli</taxon>
        <taxon>Lactobacillales</taxon>
        <taxon>Lactobacillaceae</taxon>
        <taxon>Companilactobacillus</taxon>
    </lineage>
</organism>
<evidence type="ECO:0000256" key="3">
    <source>
        <dbReference type="SAM" id="SignalP"/>
    </source>
</evidence>
<dbReference type="EMBL" id="VDFN01000016">
    <property type="protein sequence ID" value="MQS45999.1"/>
    <property type="molecule type" value="Genomic_DNA"/>
</dbReference>
<feature type="compositionally biased region" description="Gly residues" evidence="1">
    <location>
        <begin position="48"/>
        <end position="61"/>
    </location>
</feature>
<dbReference type="EMBL" id="VDFM01000023">
    <property type="protein sequence ID" value="MQS53575.1"/>
    <property type="molecule type" value="Genomic_DNA"/>
</dbReference>
<name>A0A5P0ZKR8_9LACO</name>
<reference evidence="4" key="2">
    <citation type="submission" date="2019-05" db="EMBL/GenBank/DDBJ databases">
        <authorList>
            <person name="Schuster J.A."/>
            <person name="Ehrmann M.A."/>
        </authorList>
    </citation>
    <scope>NUCLEOTIDE SEQUENCE</scope>
    <source>
        <strain evidence="4">TMW 1.2098</strain>
    </source>
</reference>
<protein>
    <recommendedName>
        <fullName evidence="8">LPXTG cell wall anchor domain-containing protein</fullName>
    </recommendedName>
</protein>
<keyword evidence="7" id="KW-1185">Reference proteome</keyword>
<keyword evidence="2" id="KW-0472">Membrane</keyword>